<evidence type="ECO:0000313" key="1">
    <source>
        <dbReference type="EMBL" id="KAF9892469.1"/>
    </source>
</evidence>
<dbReference type="Proteomes" id="UP001194746">
    <property type="component" value="Unassembled WGS sequence"/>
</dbReference>
<name>A0AAD4GW78_ASPNN</name>
<dbReference type="AlphaFoldDB" id="A0AAD4GW78"/>
<gene>
    <name evidence="1" type="ORF">FE257_001578</name>
</gene>
<keyword evidence="2" id="KW-1185">Reference proteome</keyword>
<reference evidence="1" key="1">
    <citation type="journal article" date="2019" name="Beilstein J. Org. Chem.">
        <title>Nanangenines: drimane sesquiterpenoids as the dominant metabolite cohort of a novel Australian fungus, Aspergillus nanangensis.</title>
        <authorList>
            <person name="Lacey H.J."/>
            <person name="Gilchrist C.L.M."/>
            <person name="Crombie A."/>
            <person name="Kalaitzis J.A."/>
            <person name="Vuong D."/>
            <person name="Rutledge P.J."/>
            <person name="Turner P."/>
            <person name="Pitt J.I."/>
            <person name="Lacey E."/>
            <person name="Chooi Y.H."/>
            <person name="Piggott A.M."/>
        </authorList>
    </citation>
    <scope>NUCLEOTIDE SEQUENCE</scope>
    <source>
        <strain evidence="1">MST-FP2251</strain>
    </source>
</reference>
<organism evidence="1 2">
    <name type="scientific">Aspergillus nanangensis</name>
    <dbReference type="NCBI Taxonomy" id="2582783"/>
    <lineage>
        <taxon>Eukaryota</taxon>
        <taxon>Fungi</taxon>
        <taxon>Dikarya</taxon>
        <taxon>Ascomycota</taxon>
        <taxon>Pezizomycotina</taxon>
        <taxon>Eurotiomycetes</taxon>
        <taxon>Eurotiomycetidae</taxon>
        <taxon>Eurotiales</taxon>
        <taxon>Aspergillaceae</taxon>
        <taxon>Aspergillus</taxon>
        <taxon>Aspergillus subgen. Circumdati</taxon>
    </lineage>
</organism>
<reference evidence="1" key="2">
    <citation type="submission" date="2020-02" db="EMBL/GenBank/DDBJ databases">
        <authorList>
            <person name="Gilchrist C.L.M."/>
            <person name="Chooi Y.-H."/>
        </authorList>
    </citation>
    <scope>NUCLEOTIDE SEQUENCE</scope>
    <source>
        <strain evidence="1">MST-FP2251</strain>
    </source>
</reference>
<protein>
    <submittedName>
        <fullName evidence="1">Uncharacterized protein</fullName>
    </submittedName>
</protein>
<comment type="caution">
    <text evidence="1">The sequence shown here is derived from an EMBL/GenBank/DDBJ whole genome shotgun (WGS) entry which is preliminary data.</text>
</comment>
<dbReference type="EMBL" id="VCAU01000012">
    <property type="protein sequence ID" value="KAF9892469.1"/>
    <property type="molecule type" value="Genomic_DNA"/>
</dbReference>
<evidence type="ECO:0000313" key="2">
    <source>
        <dbReference type="Proteomes" id="UP001194746"/>
    </source>
</evidence>
<accession>A0AAD4GW78</accession>
<proteinExistence type="predicted"/>
<sequence>MGNHNMEFAFQRDGVWWNRVWIRLWYTVDETDPRLDRLSSALDNLKDVNHGVPFDTFYFPPLDMPLRPGQFDIVVCLRSNGADNYETCRQAAIRVLETSIREDRACLTMDG</sequence>